<name>G8LV52_ACECE</name>
<dbReference type="HOGENOM" id="CLU_049173_1_1_9"/>
<protein>
    <submittedName>
        <fullName evidence="3">Isopropylmalate/homocitrate/citramalate synthase</fullName>
    </submittedName>
</protein>
<keyword evidence="1" id="KW-0464">Manganese</keyword>
<reference evidence="4" key="1">
    <citation type="submission" date="2011-12" db="EMBL/GenBank/DDBJ databases">
        <title>Complete sequence of Clostridium clariflavum DSM 19732.</title>
        <authorList>
            <consortium name="US DOE Joint Genome Institute"/>
            <person name="Lucas S."/>
            <person name="Han J."/>
            <person name="Lapidus A."/>
            <person name="Cheng J.-F."/>
            <person name="Goodwin L."/>
            <person name="Pitluck S."/>
            <person name="Peters L."/>
            <person name="Teshima H."/>
            <person name="Detter J.C."/>
            <person name="Han C."/>
            <person name="Tapia R."/>
            <person name="Land M."/>
            <person name="Hauser L."/>
            <person name="Kyrpides N."/>
            <person name="Ivanova N."/>
            <person name="Pagani I."/>
            <person name="Kitzmiller T."/>
            <person name="Lynd L."/>
            <person name="Izquierdo J."/>
            <person name="Woyke T."/>
        </authorList>
    </citation>
    <scope>NUCLEOTIDE SEQUENCE [LARGE SCALE GENOMIC DNA]</scope>
    <source>
        <strain evidence="4">DSM 19732 / NBRC 101661 / EBR45</strain>
    </source>
</reference>
<proteinExistence type="predicted"/>
<organism evidence="3 4">
    <name type="scientific">Acetivibrio clariflavus (strain DSM 19732 / NBRC 101661 / EBR45)</name>
    <name type="common">Clostridium clariflavum</name>
    <dbReference type="NCBI Taxonomy" id="720554"/>
    <lineage>
        <taxon>Bacteria</taxon>
        <taxon>Bacillati</taxon>
        <taxon>Bacillota</taxon>
        <taxon>Clostridia</taxon>
        <taxon>Eubacteriales</taxon>
        <taxon>Oscillospiraceae</taxon>
        <taxon>Acetivibrio</taxon>
    </lineage>
</organism>
<dbReference type="STRING" id="720554.Clocl_3102"/>
<dbReference type="Gene3D" id="3.20.20.70">
    <property type="entry name" value="Aldolase class I"/>
    <property type="match status" value="1"/>
</dbReference>
<sequence>MVKMNQTETTNKVIPKKGTWMTYRPDVKVLDCTIRDGGLINKFKFSDDFVKAVYKACIDAGVDYMELGYKASKKIASKDEFGIWKFCDEEDIRRVIGDNDSPLKLSVMADAERTDYREDIPPKSESIIDMIRVATYVHQIPTAVDMIKDAHDKGYETTINIMAVSQLRERDLDEALEILSKTEVDVIYIVDSFGSLYSEDIQYLTAKYLRYAQESGKKLGIHAHNNQQLAYANTIEAIILGTSYVDATIAGLGRGAGNCPMELILGFLKNPKYHLRPILECIEKHIPALRSELSWGFDIPYMITGQFNQHPRTAISFIAENRSDYTNFYDSMLNCD</sequence>
<reference evidence="3 4" key="2">
    <citation type="journal article" date="2012" name="Stand. Genomic Sci.">
        <title>Complete Genome Sequence of Clostridium clariflavum DSM 19732.</title>
        <authorList>
            <person name="Izquierdo J.A."/>
            <person name="Goodwin L."/>
            <person name="Davenport K.W."/>
            <person name="Teshima H."/>
            <person name="Bruce D."/>
            <person name="Detter C."/>
            <person name="Tapia R."/>
            <person name="Han S."/>
            <person name="Land M."/>
            <person name="Hauser L."/>
            <person name="Jeffries C.D."/>
            <person name="Han J."/>
            <person name="Pitluck S."/>
            <person name="Nolan M."/>
            <person name="Chen A."/>
            <person name="Huntemann M."/>
            <person name="Mavromatis K."/>
            <person name="Mikhailova N."/>
            <person name="Liolios K."/>
            <person name="Woyke T."/>
            <person name="Lynd L.R."/>
        </authorList>
    </citation>
    <scope>NUCLEOTIDE SEQUENCE [LARGE SCALE GENOMIC DNA]</scope>
    <source>
        <strain evidence="4">DSM 19732 / NBRC 101661 / EBR45</strain>
    </source>
</reference>
<dbReference type="CDD" id="cd07944">
    <property type="entry name" value="DRE_TIM_HOA_like"/>
    <property type="match status" value="1"/>
</dbReference>
<dbReference type="GO" id="GO:0009098">
    <property type="term" value="P:L-leucine biosynthetic process"/>
    <property type="evidence" value="ECO:0007669"/>
    <property type="project" value="TreeGrafter"/>
</dbReference>
<dbReference type="KEGG" id="ccl:Clocl_3102"/>
<dbReference type="PANTHER" id="PTHR10277">
    <property type="entry name" value="HOMOCITRATE SYNTHASE-RELATED"/>
    <property type="match status" value="1"/>
</dbReference>
<accession>G8LV52</accession>
<gene>
    <name evidence="3" type="ordered locus">Clocl_3102</name>
</gene>
<dbReference type="InterPro" id="IPR050073">
    <property type="entry name" value="2-IPM_HCS-like"/>
</dbReference>
<dbReference type="eggNOG" id="COG0119">
    <property type="taxonomic scope" value="Bacteria"/>
</dbReference>
<feature type="domain" description="Pyruvate carboxyltransferase" evidence="2">
    <location>
        <begin position="27"/>
        <end position="283"/>
    </location>
</feature>
<dbReference type="InterPro" id="IPR000891">
    <property type="entry name" value="PYR_CT"/>
</dbReference>
<dbReference type="SUPFAM" id="SSF51569">
    <property type="entry name" value="Aldolase"/>
    <property type="match status" value="1"/>
</dbReference>
<dbReference type="InterPro" id="IPR013785">
    <property type="entry name" value="Aldolase_TIM"/>
</dbReference>
<dbReference type="PROSITE" id="PS50991">
    <property type="entry name" value="PYR_CT"/>
    <property type="match status" value="1"/>
</dbReference>
<dbReference type="EMBL" id="CP003065">
    <property type="protein sequence ID" value="AEV69629.1"/>
    <property type="molecule type" value="Genomic_DNA"/>
</dbReference>
<evidence type="ECO:0000313" key="3">
    <source>
        <dbReference type="EMBL" id="AEV69629.1"/>
    </source>
</evidence>
<dbReference type="Pfam" id="PF00682">
    <property type="entry name" value="HMGL-like"/>
    <property type="match status" value="1"/>
</dbReference>
<dbReference type="AlphaFoldDB" id="G8LV52"/>
<evidence type="ECO:0000259" key="2">
    <source>
        <dbReference type="PROSITE" id="PS50991"/>
    </source>
</evidence>
<dbReference type="GO" id="GO:0003852">
    <property type="term" value="F:2-isopropylmalate synthase activity"/>
    <property type="evidence" value="ECO:0007669"/>
    <property type="project" value="TreeGrafter"/>
</dbReference>
<keyword evidence="4" id="KW-1185">Reference proteome</keyword>
<evidence type="ECO:0000256" key="1">
    <source>
        <dbReference type="ARBA" id="ARBA00023211"/>
    </source>
</evidence>
<dbReference type="Proteomes" id="UP000005435">
    <property type="component" value="Chromosome"/>
</dbReference>
<evidence type="ECO:0000313" key="4">
    <source>
        <dbReference type="Proteomes" id="UP000005435"/>
    </source>
</evidence>
<dbReference type="PANTHER" id="PTHR10277:SF9">
    <property type="entry name" value="2-ISOPROPYLMALATE SYNTHASE 1, CHLOROPLASTIC-RELATED"/>
    <property type="match status" value="1"/>
</dbReference>
<dbReference type="RefSeq" id="WP_014256172.1">
    <property type="nucleotide sequence ID" value="NC_016627.1"/>
</dbReference>